<feature type="domain" description="BIG2" evidence="1">
    <location>
        <begin position="155"/>
        <end position="235"/>
    </location>
</feature>
<dbReference type="RefSeq" id="WP_011218084.1">
    <property type="nucleotide sequence ID" value="NC_006370.1"/>
</dbReference>
<dbReference type="AlphaFoldDB" id="Q6LSG8"/>
<dbReference type="Proteomes" id="UP000000593">
    <property type="component" value="Chromosome 1"/>
</dbReference>
<evidence type="ECO:0000313" key="2">
    <source>
        <dbReference type="EMBL" id="CAG19758.1"/>
    </source>
</evidence>
<evidence type="ECO:0000313" key="3">
    <source>
        <dbReference type="Proteomes" id="UP000000593"/>
    </source>
</evidence>
<dbReference type="HOGENOM" id="CLU_625362_0_0_6"/>
<dbReference type="Gene3D" id="2.60.40.1080">
    <property type="match status" value="1"/>
</dbReference>
<dbReference type="InterPro" id="IPR003343">
    <property type="entry name" value="Big_2"/>
</dbReference>
<dbReference type="SUPFAM" id="SSF49373">
    <property type="entry name" value="Invasin/intimin cell-adhesion fragments"/>
    <property type="match status" value="1"/>
</dbReference>
<name>Q6LSG8_PHOPR</name>
<dbReference type="InterPro" id="IPR008964">
    <property type="entry name" value="Invasin/intimin_cell_adhesion"/>
</dbReference>
<dbReference type="KEGG" id="ppr:PBPRA1347"/>
<dbReference type="PROSITE" id="PS51257">
    <property type="entry name" value="PROKAR_LIPOPROTEIN"/>
    <property type="match status" value="1"/>
</dbReference>
<keyword evidence="3" id="KW-1185">Reference proteome</keyword>
<gene>
    <name evidence="2" type="ordered locus">PBPRA1347</name>
</gene>
<dbReference type="Pfam" id="PF02368">
    <property type="entry name" value="Big_2"/>
    <property type="match status" value="1"/>
</dbReference>
<dbReference type="EMBL" id="CR378667">
    <property type="protein sequence ID" value="CAG19758.1"/>
    <property type="molecule type" value="Genomic_DNA"/>
</dbReference>
<accession>Q6LSG8</accession>
<organism evidence="2 3">
    <name type="scientific">Photobacterium profundum (strain SS9)</name>
    <dbReference type="NCBI Taxonomy" id="298386"/>
    <lineage>
        <taxon>Bacteria</taxon>
        <taxon>Pseudomonadati</taxon>
        <taxon>Pseudomonadota</taxon>
        <taxon>Gammaproteobacteria</taxon>
        <taxon>Vibrionales</taxon>
        <taxon>Vibrionaceae</taxon>
        <taxon>Photobacterium</taxon>
    </lineage>
</organism>
<dbReference type="STRING" id="298386.PBPRA1347"/>
<reference evidence="3" key="1">
    <citation type="journal article" date="2005" name="Science">
        <title>Life at depth: Photobacterium profundum genome sequence and expression analysis.</title>
        <authorList>
            <person name="Vezzi A."/>
            <person name="Campanaro S."/>
            <person name="D'Angelo M."/>
            <person name="Simonato F."/>
            <person name="Vitulo N."/>
            <person name="Lauro F.M."/>
            <person name="Cestaro A."/>
            <person name="Malacrida G."/>
            <person name="Simionati B."/>
            <person name="Cannata N."/>
            <person name="Romualdi C."/>
            <person name="Bartlett D.H."/>
            <person name="Valle G."/>
        </authorList>
    </citation>
    <scope>NUCLEOTIDE SEQUENCE [LARGE SCALE GENOMIC DNA]</scope>
    <source>
        <strain evidence="3">ATCC BAA-1253 / SS9</strain>
    </source>
</reference>
<evidence type="ECO:0000259" key="1">
    <source>
        <dbReference type="Pfam" id="PF02368"/>
    </source>
</evidence>
<proteinExistence type="predicted"/>
<protein>
    <recommendedName>
        <fullName evidence="1">BIG2 domain-containing protein</fullName>
    </recommendedName>
</protein>
<dbReference type="eggNOG" id="COG5492">
    <property type="taxonomic scope" value="Bacteria"/>
</dbReference>
<sequence length="438" mass="47887">MFNKYLVIMTLIIISGCNLESSDFGSEISDETLPVSDEVIASSESEISDETLPVSDEVIASSESEISDEILPVSDEVVSSSDSEVSDEILPVSDEIVSSSDSGVSNKILPVSGEVIPSSDSEISDEILPVSDEVIPSSESEGSFILPPETVAMSVENIHLVAPLTSVVQNKTIEIKTFATYSNQTQKDVSSEVNWFSSDKKIATINAHGELLGVSPGTVFITAEKGELVTKQFSVVVKTHLQICDSFKINNGSCLKVVQGQSGEAEHKIFTGSPSVNVMRLLGYEVNNTEDNRGKTYAQNFSESWAYTSLISGGMYIQTENVALFRQDGENWDDDPLSPDFGKNGQYDRFCRELSFIGFFDKNDWRRASKNEIASLVEGNGHLYNVYGWPTKKFYLTSSSTAQVETPRLIAVWGVLTIRHVPVLPSELAYISCVSETL</sequence>